<comment type="caution">
    <text evidence="1">The sequence shown here is derived from an EMBL/GenBank/DDBJ whole genome shotgun (WGS) entry which is preliminary data.</text>
</comment>
<name>A0A4U5PIS1_STECR</name>
<dbReference type="EMBL" id="AZBU02000002">
    <property type="protein sequence ID" value="TKR96470.1"/>
    <property type="molecule type" value="Genomic_DNA"/>
</dbReference>
<proteinExistence type="predicted"/>
<organism evidence="1 2">
    <name type="scientific">Steinernema carpocapsae</name>
    <name type="common">Entomopathogenic nematode</name>
    <dbReference type="NCBI Taxonomy" id="34508"/>
    <lineage>
        <taxon>Eukaryota</taxon>
        <taxon>Metazoa</taxon>
        <taxon>Ecdysozoa</taxon>
        <taxon>Nematoda</taxon>
        <taxon>Chromadorea</taxon>
        <taxon>Rhabditida</taxon>
        <taxon>Tylenchina</taxon>
        <taxon>Panagrolaimomorpha</taxon>
        <taxon>Strongyloidoidea</taxon>
        <taxon>Steinernematidae</taxon>
        <taxon>Steinernema</taxon>
    </lineage>
</organism>
<protein>
    <submittedName>
        <fullName evidence="1">Uncharacterized protein</fullName>
    </submittedName>
</protein>
<dbReference type="Proteomes" id="UP000298663">
    <property type="component" value="Unassembled WGS sequence"/>
</dbReference>
<evidence type="ECO:0000313" key="2">
    <source>
        <dbReference type="Proteomes" id="UP000298663"/>
    </source>
</evidence>
<dbReference type="AlphaFoldDB" id="A0A4U5PIS1"/>
<evidence type="ECO:0000313" key="1">
    <source>
        <dbReference type="EMBL" id="TKR96470.1"/>
    </source>
</evidence>
<reference evidence="1 2" key="1">
    <citation type="journal article" date="2015" name="Genome Biol.">
        <title>Comparative genomics of Steinernema reveals deeply conserved gene regulatory networks.</title>
        <authorList>
            <person name="Dillman A.R."/>
            <person name="Macchietto M."/>
            <person name="Porter C.F."/>
            <person name="Rogers A."/>
            <person name="Williams B."/>
            <person name="Antoshechkin I."/>
            <person name="Lee M.M."/>
            <person name="Goodwin Z."/>
            <person name="Lu X."/>
            <person name="Lewis E.E."/>
            <person name="Goodrich-Blair H."/>
            <person name="Stock S.P."/>
            <person name="Adams B.J."/>
            <person name="Sternberg P.W."/>
            <person name="Mortazavi A."/>
        </authorList>
    </citation>
    <scope>NUCLEOTIDE SEQUENCE [LARGE SCALE GENOMIC DNA]</scope>
    <source>
        <strain evidence="1 2">ALL</strain>
    </source>
</reference>
<reference evidence="1 2" key="2">
    <citation type="journal article" date="2019" name="G3 (Bethesda)">
        <title>Hybrid Assembly of the Genome of the Entomopathogenic Nematode Steinernema carpocapsae Identifies the X-Chromosome.</title>
        <authorList>
            <person name="Serra L."/>
            <person name="Macchietto M."/>
            <person name="Macias-Munoz A."/>
            <person name="McGill C.J."/>
            <person name="Rodriguez I.M."/>
            <person name="Rodriguez B."/>
            <person name="Murad R."/>
            <person name="Mortazavi A."/>
        </authorList>
    </citation>
    <scope>NUCLEOTIDE SEQUENCE [LARGE SCALE GENOMIC DNA]</scope>
    <source>
        <strain evidence="1 2">ALL</strain>
    </source>
</reference>
<accession>A0A4U5PIS1</accession>
<sequence length="189" mass="21850">MNETCRISPNLQSTRASLNGTIHLADPKPRAKDCTRCLSRKLQRTYSRPLACLSRPRAYGIVAVSCQILSSPTNVPKPRVSHRISRTHCRERLRHPPELQVAAANCKTVDRTNMRVSPVTNRGIQMLLAHRRRIVELQEREFRVIFQREKDYLRLNPSAAVLRRRQEVQQAVVSLELHLSALPVFYLYY</sequence>
<gene>
    <name evidence="1" type="ORF">L596_010480</name>
</gene>
<keyword evidence="2" id="KW-1185">Reference proteome</keyword>